<dbReference type="eggNOG" id="ENOG5032S4T">
    <property type="taxonomic scope" value="Bacteria"/>
</dbReference>
<evidence type="ECO:0000313" key="2">
    <source>
        <dbReference type="Proteomes" id="UP000001349"/>
    </source>
</evidence>
<organism evidence="1 2">
    <name type="scientific">Ruminiclostridium cellulolyticum (strain ATCC 35319 / DSM 5812 / JCM 6584 / H10)</name>
    <name type="common">Clostridium cellulolyticum</name>
    <dbReference type="NCBI Taxonomy" id="394503"/>
    <lineage>
        <taxon>Bacteria</taxon>
        <taxon>Bacillati</taxon>
        <taxon>Bacillota</taxon>
        <taxon>Clostridia</taxon>
        <taxon>Eubacteriales</taxon>
        <taxon>Oscillospiraceae</taxon>
        <taxon>Ruminiclostridium</taxon>
    </lineage>
</organism>
<protein>
    <submittedName>
        <fullName evidence="1">Uncharacterized protein</fullName>
    </submittedName>
</protein>
<dbReference type="KEGG" id="cce:Ccel_2554"/>
<dbReference type="RefSeq" id="WP_015925969.1">
    <property type="nucleotide sequence ID" value="NC_011898.1"/>
</dbReference>
<gene>
    <name evidence="1" type="ordered locus">Ccel_2554</name>
</gene>
<keyword evidence="2" id="KW-1185">Reference proteome</keyword>
<name>B8I6B7_RUMCH</name>
<dbReference type="Proteomes" id="UP000001349">
    <property type="component" value="Chromosome"/>
</dbReference>
<proteinExistence type="predicted"/>
<dbReference type="EMBL" id="CP001348">
    <property type="protein sequence ID" value="ACL76882.1"/>
    <property type="molecule type" value="Genomic_DNA"/>
</dbReference>
<reference evidence="1 2" key="1">
    <citation type="submission" date="2009-01" db="EMBL/GenBank/DDBJ databases">
        <title>Complete sequence of Clostridium cellulolyticum H10.</title>
        <authorList>
            <consortium name="US DOE Joint Genome Institute"/>
            <person name="Lucas S."/>
            <person name="Copeland A."/>
            <person name="Lapidus A."/>
            <person name="Glavina del Rio T."/>
            <person name="Dalin E."/>
            <person name="Tice H."/>
            <person name="Bruce D."/>
            <person name="Goodwin L."/>
            <person name="Pitluck S."/>
            <person name="Chertkov O."/>
            <person name="Saunders E."/>
            <person name="Brettin T."/>
            <person name="Detter J.C."/>
            <person name="Han C."/>
            <person name="Larimer F."/>
            <person name="Land M."/>
            <person name="Hauser L."/>
            <person name="Kyrpides N."/>
            <person name="Ivanova N."/>
            <person name="Zhou J."/>
            <person name="Richardson P."/>
        </authorList>
    </citation>
    <scope>NUCLEOTIDE SEQUENCE [LARGE SCALE GENOMIC DNA]</scope>
    <source>
        <strain evidence="2">ATCC 35319 / DSM 5812 / JCM 6584 / H10</strain>
    </source>
</reference>
<sequence>MSSRWEDFEIDCTEYLNKKFGEYARFKLEGGSDSTVPDIKVTTKFGNIFYIDAKNSPAQCGQFVLLPDISSSTFIYSHQNTTRINNYAKQIMGHMNTQFDEFKEAGTAGKDIIMC</sequence>
<dbReference type="STRING" id="394503.Ccel_2554"/>
<dbReference type="AlphaFoldDB" id="B8I6B7"/>
<evidence type="ECO:0000313" key="1">
    <source>
        <dbReference type="EMBL" id="ACL76882.1"/>
    </source>
</evidence>
<dbReference type="HOGENOM" id="CLU_2104722_0_0_9"/>
<dbReference type="REBASE" id="19932">
    <property type="entry name" value="CceORF2549P"/>
</dbReference>
<accession>B8I6B7</accession>